<feature type="binding site" evidence="5">
    <location>
        <position position="23"/>
    </location>
    <ligand>
        <name>Fe cation</name>
        <dbReference type="ChEBI" id="CHEBI:24875"/>
        <label>1</label>
    </ligand>
</feature>
<accession>A0A179CX91</accession>
<evidence type="ECO:0000256" key="5">
    <source>
        <dbReference type="HAMAP-Rule" id="MF_00905"/>
    </source>
</evidence>
<comment type="caution">
    <text evidence="7">The sequence shown here is derived from an EMBL/GenBank/DDBJ whole genome shotgun (WGS) entry which is preliminary data.</text>
</comment>
<dbReference type="InterPro" id="IPR026575">
    <property type="entry name" value="GpdQ/CpdA-like"/>
</dbReference>
<dbReference type="RefSeq" id="WP_025289907.1">
    <property type="nucleotide sequence ID" value="NZ_JACI01000002.1"/>
</dbReference>
<evidence type="ECO:0000313" key="8">
    <source>
        <dbReference type="Proteomes" id="UP000078358"/>
    </source>
</evidence>
<reference evidence="7 8" key="1">
    <citation type="submission" date="2014-01" db="EMBL/GenBank/DDBJ databases">
        <authorList>
            <person name="Zuccon D."/>
        </authorList>
    </citation>
    <scope>NUCLEOTIDE SEQUENCE [LARGE SCALE GENOMIC DNA]</scope>
    <source>
        <strain evidence="7 8">Y31</strain>
    </source>
</reference>
<dbReference type="InterPro" id="IPR004843">
    <property type="entry name" value="Calcineurin-like_PHP"/>
</dbReference>
<feature type="binding site" evidence="5">
    <location>
        <position position="205"/>
    </location>
    <ligand>
        <name>AMP</name>
        <dbReference type="ChEBI" id="CHEBI:456215"/>
    </ligand>
</feature>
<dbReference type="EMBL" id="JACI01000002">
    <property type="protein sequence ID" value="OAQ14128.1"/>
    <property type="molecule type" value="Genomic_DNA"/>
</dbReference>
<evidence type="ECO:0000256" key="4">
    <source>
        <dbReference type="ARBA" id="ARBA00025742"/>
    </source>
</evidence>
<feature type="binding site" evidence="5">
    <location>
        <position position="93"/>
    </location>
    <ligand>
        <name>Fe cation</name>
        <dbReference type="ChEBI" id="CHEBI:24875"/>
        <label>2</label>
    </ligand>
</feature>
<evidence type="ECO:0000256" key="3">
    <source>
        <dbReference type="ARBA" id="ARBA00023004"/>
    </source>
</evidence>
<dbReference type="NCBIfam" id="NF008359">
    <property type="entry name" value="PRK11148.1"/>
    <property type="match status" value="1"/>
</dbReference>
<dbReference type="EC" id="3.1.4.53" evidence="5"/>
<evidence type="ECO:0000256" key="1">
    <source>
        <dbReference type="ARBA" id="ARBA00022723"/>
    </source>
</evidence>
<gene>
    <name evidence="5" type="primary">cpdA</name>
    <name evidence="7" type="ORF">F480_06970</name>
</gene>
<feature type="binding site" evidence="5">
    <location>
        <position position="63"/>
    </location>
    <ligand>
        <name>Fe cation</name>
        <dbReference type="ChEBI" id="CHEBI:24875"/>
        <label>1</label>
    </ligand>
</feature>
<feature type="binding site" evidence="5">
    <location>
        <position position="23"/>
    </location>
    <ligand>
        <name>AMP</name>
        <dbReference type="ChEBI" id="CHEBI:456215"/>
    </ligand>
</feature>
<keyword evidence="5" id="KW-0114">cAMP</keyword>
<feature type="binding site" evidence="5">
    <location>
        <position position="203"/>
    </location>
    <ligand>
        <name>Fe cation</name>
        <dbReference type="ChEBI" id="CHEBI:24875"/>
        <label>2</label>
    </ligand>
</feature>
<dbReference type="Proteomes" id="UP000078358">
    <property type="component" value="Unassembled WGS sequence"/>
</dbReference>
<feature type="domain" description="Calcineurin-like phosphoesterase" evidence="6">
    <location>
        <begin position="15"/>
        <end position="206"/>
    </location>
</feature>
<keyword evidence="5" id="KW-0547">Nucleotide-binding</keyword>
<comment type="cofactor">
    <cofactor evidence="5">
        <name>Fe(2+)</name>
        <dbReference type="ChEBI" id="CHEBI:29033"/>
    </cofactor>
    <text evidence="5">Binds 2 Fe(2+) ions per subunit.</text>
</comment>
<dbReference type="PANTHER" id="PTHR42988:SF2">
    <property type="entry name" value="CYCLIC NUCLEOTIDE PHOSPHODIESTERASE CBUA0032-RELATED"/>
    <property type="match status" value="1"/>
</dbReference>
<evidence type="ECO:0000313" key="7">
    <source>
        <dbReference type="EMBL" id="OAQ14128.1"/>
    </source>
</evidence>
<dbReference type="CDD" id="cd07402">
    <property type="entry name" value="MPP_GpdQ"/>
    <property type="match status" value="1"/>
</dbReference>
<proteinExistence type="inferred from homology"/>
<feature type="binding site" evidence="5">
    <location>
        <begin position="93"/>
        <end position="94"/>
    </location>
    <ligand>
        <name>AMP</name>
        <dbReference type="ChEBI" id="CHEBI:456215"/>
    </ligand>
</feature>
<comment type="function">
    <text evidence="5">Hydrolyzes cAMP to 5'-AMP. Plays an important regulatory role in modulating the intracellular concentration of cAMP, thereby influencing cAMP-dependent processes.</text>
</comment>
<dbReference type="AlphaFoldDB" id="A0A179CX91"/>
<feature type="binding site" evidence="5">
    <location>
        <position position="63"/>
    </location>
    <ligand>
        <name>AMP</name>
        <dbReference type="ChEBI" id="CHEBI:456215"/>
    </ligand>
</feature>
<dbReference type="PANTHER" id="PTHR42988">
    <property type="entry name" value="PHOSPHOHYDROLASE"/>
    <property type="match status" value="1"/>
</dbReference>
<feature type="binding site" evidence="5">
    <location>
        <position position="21"/>
    </location>
    <ligand>
        <name>Fe cation</name>
        <dbReference type="ChEBI" id="CHEBI:24875"/>
        <label>1</label>
    </ligand>
</feature>
<feature type="binding site" evidence="5">
    <location>
        <position position="164"/>
    </location>
    <ligand>
        <name>Fe cation</name>
        <dbReference type="ChEBI" id="CHEBI:24875"/>
        <label>2</label>
    </ligand>
</feature>
<dbReference type="PATRIC" id="fig|1261658.3.peg.1386"/>
<keyword evidence="1 5" id="KW-0479">Metal-binding</keyword>
<dbReference type="InterPro" id="IPR046379">
    <property type="entry name" value="cAMP_phosphodiest_CpdA"/>
</dbReference>
<evidence type="ECO:0000259" key="6">
    <source>
        <dbReference type="Pfam" id="PF00149"/>
    </source>
</evidence>
<feature type="binding site" evidence="5">
    <location>
        <position position="205"/>
    </location>
    <ligand>
        <name>Fe cation</name>
        <dbReference type="ChEBI" id="CHEBI:24875"/>
        <label>1</label>
    </ligand>
</feature>
<dbReference type="Gene3D" id="3.60.21.10">
    <property type="match status" value="1"/>
</dbReference>
<protein>
    <recommendedName>
        <fullName evidence="5">3',5'-cyclic adenosine monophosphate phosphodiesterase CpdA</fullName>
        <shortName evidence="5">3',5'-cyclic AMP phosphodiesterase</shortName>
        <shortName evidence="5">cAMP phosphodiesterase</shortName>
        <ecNumber evidence="5">3.1.4.53</ecNumber>
    </recommendedName>
</protein>
<comment type="catalytic activity">
    <reaction evidence="5">
        <text>3',5'-cyclic AMP + H2O = AMP + H(+)</text>
        <dbReference type="Rhea" id="RHEA:25277"/>
        <dbReference type="ChEBI" id="CHEBI:15377"/>
        <dbReference type="ChEBI" id="CHEBI:15378"/>
        <dbReference type="ChEBI" id="CHEBI:58165"/>
        <dbReference type="ChEBI" id="CHEBI:456215"/>
        <dbReference type="EC" id="3.1.4.53"/>
    </reaction>
</comment>
<organism evidence="7 8">
    <name type="scientific">Bibersteinia trehalosi Y31</name>
    <dbReference type="NCBI Taxonomy" id="1261658"/>
    <lineage>
        <taxon>Bacteria</taxon>
        <taxon>Pseudomonadati</taxon>
        <taxon>Pseudomonadota</taxon>
        <taxon>Gammaproteobacteria</taxon>
        <taxon>Pasteurellales</taxon>
        <taxon>Pasteurellaceae</taxon>
        <taxon>Bibersteinia</taxon>
    </lineage>
</organism>
<dbReference type="GO" id="GO:0004115">
    <property type="term" value="F:3',5'-cyclic-AMP phosphodiesterase activity"/>
    <property type="evidence" value="ECO:0007669"/>
    <property type="project" value="UniProtKB-UniRule"/>
</dbReference>
<dbReference type="HAMAP" id="MF_00905">
    <property type="entry name" value="cAMP_phosphodiest_CpdA"/>
    <property type="match status" value="1"/>
</dbReference>
<dbReference type="GO" id="GO:0000166">
    <property type="term" value="F:nucleotide binding"/>
    <property type="evidence" value="ECO:0007669"/>
    <property type="project" value="UniProtKB-UniRule"/>
</dbReference>
<name>A0A179CX91_BIBTR</name>
<keyword evidence="3 5" id="KW-0408">Iron</keyword>
<dbReference type="SUPFAM" id="SSF56300">
    <property type="entry name" value="Metallo-dependent phosphatases"/>
    <property type="match status" value="1"/>
</dbReference>
<dbReference type="Pfam" id="PF00149">
    <property type="entry name" value="Metallophos"/>
    <property type="match status" value="1"/>
</dbReference>
<evidence type="ECO:0000256" key="2">
    <source>
        <dbReference type="ARBA" id="ARBA00022801"/>
    </source>
</evidence>
<keyword evidence="2 5" id="KW-0378">Hydrolase</keyword>
<dbReference type="GO" id="GO:0046872">
    <property type="term" value="F:metal ion binding"/>
    <property type="evidence" value="ECO:0007669"/>
    <property type="project" value="UniProtKB-UniRule"/>
</dbReference>
<sequence length="275" mass="31957">MSDSYQWQTDADTVRLLQITDSHLFSDDHGELLGVNTNDSFQAVLNEINESSFDYDLVLATGDLVQDHNREAYHRFGQMVKTLEKPLFWLEGNHDTQPQMGKALSIYQQIQPHKHILAGQHWQIILLDSHIENLPRGELNRTQLDFLTQMLARYPERYTLIALHHNILPTHSAWLDQHSLRNSEELAEVLFPFKQVKALIHGHIHQEVDAIWKGYRVFATPSTCIQFKPNCQHFTLDLLPQGWRELTLLPNGQIETTIKRLKTNEFLPDFQSNGY</sequence>
<comment type="similarity">
    <text evidence="4 5">Belongs to the cyclic nucleotide phosphodiesterase class-III family.</text>
</comment>
<feature type="binding site" evidence="5">
    <location>
        <position position="63"/>
    </location>
    <ligand>
        <name>Fe cation</name>
        <dbReference type="ChEBI" id="CHEBI:24875"/>
        <label>2</label>
    </ligand>
</feature>
<dbReference type="InterPro" id="IPR050884">
    <property type="entry name" value="CNP_phosphodiesterase-III"/>
</dbReference>
<dbReference type="InterPro" id="IPR029052">
    <property type="entry name" value="Metallo-depent_PP-like"/>
</dbReference>